<dbReference type="STRING" id="310781.SAMN05216259_101356"/>
<proteinExistence type="predicted"/>
<protein>
    <submittedName>
        <fullName evidence="2">Helix-turn-helix domain-containing protein</fullName>
    </submittedName>
</protein>
<gene>
    <name evidence="2" type="ORF">SAMN05216259_101356</name>
</gene>
<name>A0A1G9VQD9_9ACTN</name>
<evidence type="ECO:0000259" key="1">
    <source>
        <dbReference type="PROSITE" id="PS50943"/>
    </source>
</evidence>
<dbReference type="Pfam" id="PF13560">
    <property type="entry name" value="HTH_31"/>
    <property type="match status" value="1"/>
</dbReference>
<dbReference type="Proteomes" id="UP000199341">
    <property type="component" value="Unassembled WGS sequence"/>
</dbReference>
<accession>A0A1G9VQD9</accession>
<dbReference type="InterPro" id="IPR010982">
    <property type="entry name" value="Lambda_DNA-bd_dom_sf"/>
</dbReference>
<keyword evidence="3" id="KW-1185">Reference proteome</keyword>
<evidence type="ECO:0000313" key="3">
    <source>
        <dbReference type="Proteomes" id="UP000199341"/>
    </source>
</evidence>
<dbReference type="AlphaFoldDB" id="A0A1G9VQD9"/>
<sequence length="283" mass="31992">MEGARHMGTAWSGRLPDCSWLRFFGEELRTVREQLGLTLREVAAGTTYSFQQISNVEAARRTPSQALARELDRTLGTGDRFQRILTRVLADTFPTWFTSMADEEAQATQIRIWEPRIIPGLFQTEDYTRQRLRWANPHLSSDELDEAVAARAARRHILTRDQPPYIWLILDESVLLRPIGGPTVMTRQLHHLTQAAETPHLTLQIVPLTATPHPGLDGPLTIWTYPDRPDIAYIDHPHTPHLIETPHDVSDTTLTHNLLAATALDPTTSLDHIHTLTKTTYGA</sequence>
<dbReference type="CDD" id="cd00093">
    <property type="entry name" value="HTH_XRE"/>
    <property type="match status" value="1"/>
</dbReference>
<feature type="domain" description="HTH cro/C1-type" evidence="1">
    <location>
        <begin position="28"/>
        <end position="81"/>
    </location>
</feature>
<dbReference type="SUPFAM" id="SSF47413">
    <property type="entry name" value="lambda repressor-like DNA-binding domains"/>
    <property type="match status" value="1"/>
</dbReference>
<dbReference type="GO" id="GO:0003677">
    <property type="term" value="F:DNA binding"/>
    <property type="evidence" value="ECO:0007669"/>
    <property type="project" value="InterPro"/>
</dbReference>
<reference evidence="2 3" key="1">
    <citation type="submission" date="2016-10" db="EMBL/GenBank/DDBJ databases">
        <authorList>
            <person name="de Groot N.N."/>
        </authorList>
    </citation>
    <scope>NUCLEOTIDE SEQUENCE [LARGE SCALE GENOMIC DNA]</scope>
    <source>
        <strain evidence="2 3">CGMCC 4.2022</strain>
    </source>
</reference>
<dbReference type="Gene3D" id="1.10.260.40">
    <property type="entry name" value="lambda repressor-like DNA-binding domains"/>
    <property type="match status" value="1"/>
</dbReference>
<dbReference type="InterPro" id="IPR043917">
    <property type="entry name" value="DUF5753"/>
</dbReference>
<dbReference type="InterPro" id="IPR001387">
    <property type="entry name" value="Cro/C1-type_HTH"/>
</dbReference>
<dbReference type="SMART" id="SM00530">
    <property type="entry name" value="HTH_XRE"/>
    <property type="match status" value="1"/>
</dbReference>
<dbReference type="Pfam" id="PF19054">
    <property type="entry name" value="DUF5753"/>
    <property type="match status" value="1"/>
</dbReference>
<organism evidence="2 3">
    <name type="scientific">Actinacidiphila guanduensis</name>
    <dbReference type="NCBI Taxonomy" id="310781"/>
    <lineage>
        <taxon>Bacteria</taxon>
        <taxon>Bacillati</taxon>
        <taxon>Actinomycetota</taxon>
        <taxon>Actinomycetes</taxon>
        <taxon>Kitasatosporales</taxon>
        <taxon>Streptomycetaceae</taxon>
        <taxon>Actinacidiphila</taxon>
    </lineage>
</organism>
<evidence type="ECO:0000313" key="2">
    <source>
        <dbReference type="EMBL" id="SDM74171.1"/>
    </source>
</evidence>
<dbReference type="PROSITE" id="PS50943">
    <property type="entry name" value="HTH_CROC1"/>
    <property type="match status" value="1"/>
</dbReference>
<dbReference type="EMBL" id="FNIE01000001">
    <property type="protein sequence ID" value="SDM74171.1"/>
    <property type="molecule type" value="Genomic_DNA"/>
</dbReference>